<comment type="similarity">
    <text evidence="1">Belongs to the helicase family. UvrD subfamily.</text>
</comment>
<keyword evidence="7" id="KW-0413">Isomerase</keyword>
<evidence type="ECO:0000259" key="14">
    <source>
        <dbReference type="PROSITE" id="PS51217"/>
    </source>
</evidence>
<feature type="compositionally biased region" description="Low complexity" evidence="12">
    <location>
        <begin position="899"/>
        <end position="909"/>
    </location>
</feature>
<evidence type="ECO:0000256" key="2">
    <source>
        <dbReference type="ARBA" id="ARBA00022741"/>
    </source>
</evidence>
<feature type="compositionally biased region" description="Basic and acidic residues" evidence="12">
    <location>
        <begin position="707"/>
        <end position="720"/>
    </location>
</feature>
<evidence type="ECO:0000256" key="11">
    <source>
        <dbReference type="PROSITE-ProRule" id="PRU00560"/>
    </source>
</evidence>
<evidence type="ECO:0000256" key="10">
    <source>
        <dbReference type="ARBA" id="ARBA00048988"/>
    </source>
</evidence>
<dbReference type="Pfam" id="PF00580">
    <property type="entry name" value="UvrD-helicase"/>
    <property type="match status" value="1"/>
</dbReference>
<keyword evidence="5 11" id="KW-0067">ATP-binding</keyword>
<dbReference type="Pfam" id="PF13361">
    <property type="entry name" value="UvrD_C"/>
    <property type="match status" value="1"/>
</dbReference>
<dbReference type="PANTHER" id="PTHR11070">
    <property type="entry name" value="UVRD / RECB / PCRA DNA HELICASE FAMILY MEMBER"/>
    <property type="match status" value="1"/>
</dbReference>
<evidence type="ECO:0000256" key="7">
    <source>
        <dbReference type="ARBA" id="ARBA00023235"/>
    </source>
</evidence>
<evidence type="ECO:0000256" key="4">
    <source>
        <dbReference type="ARBA" id="ARBA00022806"/>
    </source>
</evidence>
<dbReference type="InterPro" id="IPR014017">
    <property type="entry name" value="DNA_helicase_UvrD-like_C"/>
</dbReference>
<dbReference type="InterPro" id="IPR027417">
    <property type="entry name" value="P-loop_NTPase"/>
</dbReference>
<evidence type="ECO:0000256" key="1">
    <source>
        <dbReference type="ARBA" id="ARBA00009922"/>
    </source>
</evidence>
<dbReference type="GO" id="GO:0005524">
    <property type="term" value="F:ATP binding"/>
    <property type="evidence" value="ECO:0007669"/>
    <property type="project" value="UniProtKB-UniRule"/>
</dbReference>
<feature type="domain" description="UvrD-like helicase C-terminal" evidence="14">
    <location>
        <begin position="291"/>
        <end position="602"/>
    </location>
</feature>
<dbReference type="GO" id="GO:0016787">
    <property type="term" value="F:hydrolase activity"/>
    <property type="evidence" value="ECO:0007669"/>
    <property type="project" value="UniProtKB-UniRule"/>
</dbReference>
<feature type="binding site" evidence="11">
    <location>
        <begin position="37"/>
        <end position="44"/>
    </location>
    <ligand>
        <name>ATP</name>
        <dbReference type="ChEBI" id="CHEBI:30616"/>
    </ligand>
</feature>
<evidence type="ECO:0000256" key="9">
    <source>
        <dbReference type="ARBA" id="ARBA00034808"/>
    </source>
</evidence>
<sequence length="1030" mass="114062">MKSSSSAPGPAESILATLNTAQCRAVTSSASTVAILAGPGSGKTHTLTSRVVWLVDNVGYAPTDIIVATFTVKAAREMKERIAKALGDDRGKRVVFGTFHSIARRYLAAYGKHIGLDEKFAIADDTDSRSVIQRICKRFQLSVDPAGARSWISKKKAKGENQTPAKRNGKEVPQSPDMETCFREYQSHLERSNLLDYDDLLTRCVELLRKHPACVANVQAVLIDEYQDTNGIQYELMRLFAQARERITIVGDPDQSIYGWRSAEIKNLYRLLKDYPNAEEISLEENYRSSQAILDLSLKVIQQDKKRYQKVLLPIHNKGTRPVLRRLKSSSVEAEWIGSEIKRTLLMAGKMLTHDDVAILLRSAALSRHIESALGKAGMAYRMVGGFKFYDRIEVKVILDYLRVIHQPDNNDAVARIINVPRRGIGETTIKALLEEAESSKLSVWALLNKHCRGERQAKTNIKKAMEQKISGELLRLVSGVRRKIQEPPNGSPYYHLVDLIENLLSQLNFQAYLRDNYPEEHEARWANVQEFISLAGDFMRDLSATADEDRLPQVDGVQQVQENDALGRFLANVSLASDAQQKGDADNKPMVTISTIHAAKGLEWPVVFVPAVYNGSIPHMRSEDPDEERRLLYVAMTRAQSLLYLSCPMYSSQNGGNGGERTELSKFIPSEIHPYFRKCGPSFEPGILQEIGRILRRESEVPSQDKVYKDMPLLERPEDNLYPEDPESSFGEADAGGRSRQWQRRPRPQAVSASEGGDSQQPVPTWHASTTMDGASNFTLPGFTTASAAQAMLAAAKDMATSAQRSDSGPQTSAGPRRGTTKRPADQRSLLGFVKRSRSDLSDTAGPVVNRSPAVQSRPALQELPELPNLYRAQRPAPAIEPGLGGHRLGAGKLPVKPGRPAIAGAAGPKKHYANFSSSPPPPKSPEKENQNTDEPPAIRERPASSGGPTAGGWRVRSNVNKKKKKRSGESAAVEVPVFDLRHITSSPRERFWLISAFCVAGGVEMYGWYTFGPRILGWEEGRKGDEDV</sequence>
<dbReference type="CDD" id="cd18807">
    <property type="entry name" value="SF1_C_UvrD"/>
    <property type="match status" value="1"/>
</dbReference>
<feature type="region of interest" description="Disordered" evidence="12">
    <location>
        <begin position="700"/>
        <end position="773"/>
    </location>
</feature>
<evidence type="ECO:0000256" key="6">
    <source>
        <dbReference type="ARBA" id="ARBA00023125"/>
    </source>
</evidence>
<dbReference type="GO" id="GO:0000725">
    <property type="term" value="P:recombinational repair"/>
    <property type="evidence" value="ECO:0007669"/>
    <property type="project" value="TreeGrafter"/>
</dbReference>
<dbReference type="PANTHER" id="PTHR11070:SF2">
    <property type="entry name" value="ATP-DEPENDENT DNA HELICASE SRS2"/>
    <property type="match status" value="1"/>
</dbReference>
<keyword evidence="2 11" id="KW-0547">Nucleotide-binding</keyword>
<dbReference type="PROSITE" id="PS51198">
    <property type="entry name" value="UVRD_HELICASE_ATP_BIND"/>
    <property type="match status" value="1"/>
</dbReference>
<dbReference type="GO" id="GO:0003677">
    <property type="term" value="F:DNA binding"/>
    <property type="evidence" value="ECO:0007669"/>
    <property type="project" value="UniProtKB-KW"/>
</dbReference>
<reference evidence="15 16" key="1">
    <citation type="journal article" date="2019" name="PLoS ONE">
        <title>Comparative genome analysis indicates high evolutionary potential of pathogenicity genes in Colletotrichum tanaceti.</title>
        <authorList>
            <person name="Lelwala R.V."/>
            <person name="Korhonen P.K."/>
            <person name="Young N.D."/>
            <person name="Scott J.B."/>
            <person name="Ades P.A."/>
            <person name="Gasser R.B."/>
            <person name="Taylor P.W.J."/>
        </authorList>
    </citation>
    <scope>NUCLEOTIDE SEQUENCE [LARGE SCALE GENOMIC DNA]</scope>
    <source>
        <strain evidence="15">BRIP57314</strain>
    </source>
</reference>
<evidence type="ECO:0000256" key="3">
    <source>
        <dbReference type="ARBA" id="ARBA00022801"/>
    </source>
</evidence>
<feature type="compositionally biased region" description="Polar residues" evidence="12">
    <location>
        <begin position="805"/>
        <end position="815"/>
    </location>
</feature>
<feature type="compositionally biased region" description="Basic and acidic residues" evidence="12">
    <location>
        <begin position="926"/>
        <end position="944"/>
    </location>
</feature>
<evidence type="ECO:0000313" key="15">
    <source>
        <dbReference type="EMBL" id="TKW56785.1"/>
    </source>
</evidence>
<dbReference type="OrthoDB" id="1470711at2759"/>
<keyword evidence="16" id="KW-1185">Reference proteome</keyword>
<comment type="catalytic activity">
    <reaction evidence="10">
        <text>ATP + H2O = ADP + phosphate + H(+)</text>
        <dbReference type="Rhea" id="RHEA:13065"/>
        <dbReference type="ChEBI" id="CHEBI:15377"/>
        <dbReference type="ChEBI" id="CHEBI:15378"/>
        <dbReference type="ChEBI" id="CHEBI:30616"/>
        <dbReference type="ChEBI" id="CHEBI:43474"/>
        <dbReference type="ChEBI" id="CHEBI:456216"/>
        <dbReference type="EC" id="5.6.2.4"/>
    </reaction>
</comment>
<dbReference type="Proteomes" id="UP000310108">
    <property type="component" value="Unassembled WGS sequence"/>
</dbReference>
<evidence type="ECO:0000256" key="12">
    <source>
        <dbReference type="SAM" id="MobiDB-lite"/>
    </source>
</evidence>
<comment type="caution">
    <text evidence="15">The sequence shown here is derived from an EMBL/GenBank/DDBJ whole genome shotgun (WGS) entry which is preliminary data.</text>
</comment>
<gene>
    <name evidence="15" type="primary">srs2</name>
    <name evidence="15" type="ORF">CTA1_6881</name>
</gene>
<evidence type="ECO:0000256" key="5">
    <source>
        <dbReference type="ARBA" id="ARBA00022840"/>
    </source>
</evidence>
<dbReference type="CDD" id="cd17932">
    <property type="entry name" value="DEXQc_UvrD"/>
    <property type="match status" value="1"/>
</dbReference>
<dbReference type="EMBL" id="PJEX01000058">
    <property type="protein sequence ID" value="TKW56785.1"/>
    <property type="molecule type" value="Genomic_DNA"/>
</dbReference>
<feature type="region of interest" description="Disordered" evidence="12">
    <location>
        <begin position="152"/>
        <end position="177"/>
    </location>
</feature>
<evidence type="ECO:0000313" key="16">
    <source>
        <dbReference type="Proteomes" id="UP000310108"/>
    </source>
</evidence>
<dbReference type="SUPFAM" id="SSF52540">
    <property type="entry name" value="P-loop containing nucleoside triphosphate hydrolases"/>
    <property type="match status" value="1"/>
</dbReference>
<dbReference type="STRING" id="1306861.A0A4U6XM89"/>
<dbReference type="InterPro" id="IPR000212">
    <property type="entry name" value="DNA_helicase_UvrD/REP"/>
</dbReference>
<keyword evidence="3 11" id="KW-0378">Hydrolase</keyword>
<dbReference type="FunFam" id="1.10.486.10:FF:000011">
    <property type="entry name" value="ATP-depentend DNA helicase, putative"/>
    <property type="match status" value="1"/>
</dbReference>
<dbReference type="AlphaFoldDB" id="A0A4U6XM89"/>
<name>A0A4U6XM89_9PEZI</name>
<dbReference type="EC" id="5.6.2.4" evidence="9"/>
<feature type="compositionally biased region" description="Polar residues" evidence="12">
    <location>
        <begin position="758"/>
        <end position="773"/>
    </location>
</feature>
<keyword evidence="6" id="KW-0238">DNA-binding</keyword>
<dbReference type="InterPro" id="IPR014016">
    <property type="entry name" value="UvrD-like_ATP-bd"/>
</dbReference>
<proteinExistence type="inferred from homology"/>
<dbReference type="Gene3D" id="3.40.50.300">
    <property type="entry name" value="P-loop containing nucleotide triphosphate hydrolases"/>
    <property type="match status" value="2"/>
</dbReference>
<protein>
    <recommendedName>
        <fullName evidence="9">DNA 3'-5' helicase</fullName>
        <ecNumber evidence="9">5.6.2.4</ecNumber>
    </recommendedName>
</protein>
<feature type="domain" description="UvrD-like helicase ATP-binding" evidence="13">
    <location>
        <begin position="16"/>
        <end position="290"/>
    </location>
</feature>
<feature type="region of interest" description="Disordered" evidence="12">
    <location>
        <begin position="899"/>
        <end position="973"/>
    </location>
</feature>
<evidence type="ECO:0000256" key="8">
    <source>
        <dbReference type="ARBA" id="ARBA00034617"/>
    </source>
</evidence>
<dbReference type="Gene3D" id="1.10.10.160">
    <property type="match status" value="1"/>
</dbReference>
<feature type="region of interest" description="Disordered" evidence="12">
    <location>
        <begin position="799"/>
        <end position="869"/>
    </location>
</feature>
<dbReference type="GO" id="GO:0005634">
    <property type="term" value="C:nucleus"/>
    <property type="evidence" value="ECO:0007669"/>
    <property type="project" value="TreeGrafter"/>
</dbReference>
<keyword evidence="4 11" id="KW-0347">Helicase</keyword>
<organism evidence="15 16">
    <name type="scientific">Colletotrichum tanaceti</name>
    <dbReference type="NCBI Taxonomy" id="1306861"/>
    <lineage>
        <taxon>Eukaryota</taxon>
        <taxon>Fungi</taxon>
        <taxon>Dikarya</taxon>
        <taxon>Ascomycota</taxon>
        <taxon>Pezizomycotina</taxon>
        <taxon>Sordariomycetes</taxon>
        <taxon>Hypocreomycetidae</taxon>
        <taxon>Glomerellales</taxon>
        <taxon>Glomerellaceae</taxon>
        <taxon>Colletotrichum</taxon>
        <taxon>Colletotrichum destructivum species complex</taxon>
    </lineage>
</organism>
<dbReference type="GO" id="GO:0043138">
    <property type="term" value="F:3'-5' DNA helicase activity"/>
    <property type="evidence" value="ECO:0007669"/>
    <property type="project" value="UniProtKB-EC"/>
</dbReference>
<dbReference type="Gene3D" id="1.10.486.10">
    <property type="entry name" value="PCRA, domain 4"/>
    <property type="match status" value="1"/>
</dbReference>
<dbReference type="PROSITE" id="PS51217">
    <property type="entry name" value="UVRD_HELICASE_CTER"/>
    <property type="match status" value="1"/>
</dbReference>
<dbReference type="InterPro" id="IPR013986">
    <property type="entry name" value="DExx_box_DNA_helicase_dom_sf"/>
</dbReference>
<accession>A0A4U6XM89</accession>
<comment type="catalytic activity">
    <reaction evidence="8">
        <text>Couples ATP hydrolysis with the unwinding of duplex DNA by translocating in the 3'-5' direction.</text>
        <dbReference type="EC" id="5.6.2.4"/>
    </reaction>
</comment>
<evidence type="ECO:0000259" key="13">
    <source>
        <dbReference type="PROSITE" id="PS51198"/>
    </source>
</evidence>